<name>A0A101LXL4_PICGL</name>
<geneLocation type="mitochondrion" evidence="1"/>
<dbReference type="AlphaFoldDB" id="A0A101LXL4"/>
<comment type="caution">
    <text evidence="1">The sequence shown here is derived from an EMBL/GenBank/DDBJ whole genome shotgun (WGS) entry which is preliminary data.</text>
</comment>
<keyword evidence="1" id="KW-0496">Mitochondrion</keyword>
<reference evidence="1" key="1">
    <citation type="journal article" date="2015" name="Genome Biol. Evol.">
        <title>Organellar Genomes of White Spruce (Picea glauca): Assembly and Annotation.</title>
        <authorList>
            <person name="Jackman S.D."/>
            <person name="Warren R.L."/>
            <person name="Gibb E.A."/>
            <person name="Vandervalk B.P."/>
            <person name="Mohamadi H."/>
            <person name="Chu J."/>
            <person name="Raymond A."/>
            <person name="Pleasance S."/>
            <person name="Coope R."/>
            <person name="Wildung M.R."/>
            <person name="Ritland C.E."/>
            <person name="Bousquet J."/>
            <person name="Jones S.J."/>
            <person name="Bohlmann J."/>
            <person name="Birol I."/>
        </authorList>
    </citation>
    <scope>NUCLEOTIDE SEQUENCE [LARGE SCALE GENOMIC DNA]</scope>
    <source>
        <tissue evidence="1">Flushing bud</tissue>
    </source>
</reference>
<accession>A0A101LXL4</accession>
<protein>
    <submittedName>
        <fullName evidence="1">Uncharacterized protein</fullName>
    </submittedName>
</protein>
<dbReference type="EMBL" id="LKAM01000008">
    <property type="protein sequence ID" value="KUM47185.1"/>
    <property type="molecule type" value="Genomic_DNA"/>
</dbReference>
<proteinExistence type="predicted"/>
<gene>
    <name evidence="1" type="ORF">ABT39_MTgene6191</name>
</gene>
<sequence>MAKGKKPPPPDPDPDTWFTDTLFSPNIALKPPSYLALYHMYRDAKPPHDTTGSDQRDGG</sequence>
<evidence type="ECO:0000313" key="1">
    <source>
        <dbReference type="EMBL" id="KUM47185.1"/>
    </source>
</evidence>
<organism evidence="1">
    <name type="scientific">Picea glauca</name>
    <name type="common">White spruce</name>
    <name type="synonym">Pinus glauca</name>
    <dbReference type="NCBI Taxonomy" id="3330"/>
    <lineage>
        <taxon>Eukaryota</taxon>
        <taxon>Viridiplantae</taxon>
        <taxon>Streptophyta</taxon>
        <taxon>Embryophyta</taxon>
        <taxon>Tracheophyta</taxon>
        <taxon>Spermatophyta</taxon>
        <taxon>Pinopsida</taxon>
        <taxon>Pinidae</taxon>
        <taxon>Conifers I</taxon>
        <taxon>Pinales</taxon>
        <taxon>Pinaceae</taxon>
        <taxon>Picea</taxon>
    </lineage>
</organism>